<evidence type="ECO:0000256" key="2">
    <source>
        <dbReference type="RuleBase" id="RU003946"/>
    </source>
</evidence>
<name>A0ABS7YQ29_9VIBR</name>
<dbReference type="InterPro" id="IPR001952">
    <property type="entry name" value="Alkaline_phosphatase"/>
</dbReference>
<dbReference type="Pfam" id="PF00245">
    <property type="entry name" value="Alk_phosphatase"/>
    <property type="match status" value="1"/>
</dbReference>
<dbReference type="EMBL" id="JAIWIU010000056">
    <property type="protein sequence ID" value="MCA2016370.1"/>
    <property type="molecule type" value="Genomic_DNA"/>
</dbReference>
<feature type="signal peptide" evidence="3">
    <location>
        <begin position="1"/>
        <end position="26"/>
    </location>
</feature>
<keyword evidence="5" id="KW-1185">Reference proteome</keyword>
<dbReference type="PANTHER" id="PTHR11596:SF5">
    <property type="entry name" value="ALKALINE PHOSPHATASE"/>
    <property type="match status" value="1"/>
</dbReference>
<organism evidence="4 5">
    <name type="scientific">Vibrio tritonius</name>
    <dbReference type="NCBI Taxonomy" id="1435069"/>
    <lineage>
        <taxon>Bacteria</taxon>
        <taxon>Pseudomonadati</taxon>
        <taxon>Pseudomonadota</taxon>
        <taxon>Gammaproteobacteria</taxon>
        <taxon>Vibrionales</taxon>
        <taxon>Vibrionaceae</taxon>
        <taxon>Vibrio</taxon>
    </lineage>
</organism>
<dbReference type="InterPro" id="IPR017850">
    <property type="entry name" value="Alkaline_phosphatase_core_sf"/>
</dbReference>
<comment type="similarity">
    <text evidence="2">Belongs to the alkaline phosphatase family.</text>
</comment>
<dbReference type="SUPFAM" id="SSF53649">
    <property type="entry name" value="Alkaline phosphatase-like"/>
    <property type="match status" value="1"/>
</dbReference>
<comment type="caution">
    <text evidence="4">The sequence shown here is derived from an EMBL/GenBank/DDBJ whole genome shotgun (WGS) entry which is preliminary data.</text>
</comment>
<dbReference type="PANTHER" id="PTHR11596">
    <property type="entry name" value="ALKALINE PHOSPHATASE"/>
    <property type="match status" value="1"/>
</dbReference>
<gene>
    <name evidence="4" type="ORF">LDJ79_09630</name>
</gene>
<reference evidence="5" key="1">
    <citation type="submission" date="2023-07" db="EMBL/GenBank/DDBJ databases">
        <title>Molecular identification of indigenous halophilic bacteria isolated from red sea cost, biodegradation of synthetic dyes and assessment of degraded metabolite toxicity.</title>
        <authorList>
            <person name="Chaieb K."/>
            <person name="Altayb H.N."/>
        </authorList>
    </citation>
    <scope>NUCLEOTIDE SEQUENCE [LARGE SCALE GENOMIC DNA]</scope>
    <source>
        <strain evidence="5">K20</strain>
    </source>
</reference>
<sequence>MINTKIIALSSLFATLVGCSATQSHVQVTNPQQNDVWYQQAQSDIAKAKANRPIDKKAKNVILFVGDGMSIGTITAARIYAGQLQGLQGEEYRLAMEKMPNMALSKTYNTDAQTPDSAGTASAMVTGVKTKQGVISIDDNVQRGFCSTARGHEAKSAWEMAAEKGLAVGVVSTARITHATPSTTYAHSADRDWENDAAMPNIAKNQGCKDIAQQLLTFNGGKGMDVVFGGGRREFLPNTVVDEEGSKGKRKDGRNLITEWEASHPQGQYVYDKKGFDQIAANGQPVFGLFEPSHMKYDIERKDEEPSLADMTTKAIDLLSQKKQGYILMVEAGRIDHAHHDGNAARALSETVAYDNAIKAALAKTNPEDTLVIVTADHAHTLISNGYADRGNPILGLSKKNGRYNLDDYGKRYTTLMYGNGPGAVATAGAKRPNPTEKEVLDVNYHQQSLLKLASETHSGEDVAIFARGPQAYLFQGAVEQNYIFHVMNEALQLTE</sequence>
<keyword evidence="3" id="KW-0732">Signal</keyword>
<protein>
    <submittedName>
        <fullName evidence="4">Alkaline phosphatase</fullName>
    </submittedName>
</protein>
<dbReference type="RefSeq" id="WP_225250417.1">
    <property type="nucleotide sequence ID" value="NZ_AP014636.1"/>
</dbReference>
<dbReference type="PROSITE" id="PS51257">
    <property type="entry name" value="PROKAR_LIPOPROTEIN"/>
    <property type="match status" value="1"/>
</dbReference>
<dbReference type="CDD" id="cd16012">
    <property type="entry name" value="ALP"/>
    <property type="match status" value="1"/>
</dbReference>
<dbReference type="PRINTS" id="PR00113">
    <property type="entry name" value="ALKPHPHTASE"/>
</dbReference>
<evidence type="ECO:0000256" key="1">
    <source>
        <dbReference type="ARBA" id="ARBA00022553"/>
    </source>
</evidence>
<keyword evidence="1" id="KW-0597">Phosphoprotein</keyword>
<dbReference type="SMART" id="SM00098">
    <property type="entry name" value="alkPPc"/>
    <property type="match status" value="1"/>
</dbReference>
<dbReference type="Proteomes" id="UP001199044">
    <property type="component" value="Unassembled WGS sequence"/>
</dbReference>
<dbReference type="Gene3D" id="3.40.720.10">
    <property type="entry name" value="Alkaline Phosphatase, subunit A"/>
    <property type="match status" value="1"/>
</dbReference>
<feature type="chain" id="PRO_5046308677" evidence="3">
    <location>
        <begin position="27"/>
        <end position="496"/>
    </location>
</feature>
<evidence type="ECO:0000313" key="4">
    <source>
        <dbReference type="EMBL" id="MCA2016370.1"/>
    </source>
</evidence>
<evidence type="ECO:0000313" key="5">
    <source>
        <dbReference type="Proteomes" id="UP001199044"/>
    </source>
</evidence>
<proteinExistence type="inferred from homology"/>
<accession>A0ABS7YQ29</accession>
<evidence type="ECO:0000256" key="3">
    <source>
        <dbReference type="SAM" id="SignalP"/>
    </source>
</evidence>